<feature type="domain" description="DUF218" evidence="1">
    <location>
        <begin position="4"/>
        <end position="115"/>
    </location>
</feature>
<evidence type="ECO:0000313" key="3">
    <source>
        <dbReference type="Proteomes" id="UP000177152"/>
    </source>
</evidence>
<gene>
    <name evidence="2" type="ORF">A2633_00915</name>
</gene>
<dbReference type="AlphaFoldDB" id="A0A1G2K3J3"/>
<proteinExistence type="predicted"/>
<organism evidence="2 3">
    <name type="scientific">Candidatus Sungbacteria bacterium RIFCSPHIGHO2_01_FULL_47_32</name>
    <dbReference type="NCBI Taxonomy" id="1802264"/>
    <lineage>
        <taxon>Bacteria</taxon>
        <taxon>Candidatus Sungiibacteriota</taxon>
    </lineage>
</organism>
<sequence length="184" mass="20736">MSAALELSCGNPETIFIATGGFDEYSEKSAEVEDMTDFLVRFIPNSVVGIPSLPCTRHNLVAVFNVIGATIHKKRVALLTNFYHLPRALRHWTELAESEFPALPMPFPVCAESVALFENSLHDLPAFTRRFEREQRGMRCLEAGRYGDSCLGKRLQAFKGVIKKHGSLLLSLEEQRELRKSGYY</sequence>
<comment type="caution">
    <text evidence="2">The sequence shown here is derived from an EMBL/GenBank/DDBJ whole genome shotgun (WGS) entry which is preliminary data.</text>
</comment>
<dbReference type="EMBL" id="MHQC01000046">
    <property type="protein sequence ID" value="OGZ93987.1"/>
    <property type="molecule type" value="Genomic_DNA"/>
</dbReference>
<accession>A0A1G2K3J3</accession>
<name>A0A1G2K3J3_9BACT</name>
<reference evidence="2 3" key="1">
    <citation type="journal article" date="2016" name="Nat. Commun.">
        <title>Thousands of microbial genomes shed light on interconnected biogeochemical processes in an aquifer system.</title>
        <authorList>
            <person name="Anantharaman K."/>
            <person name="Brown C.T."/>
            <person name="Hug L.A."/>
            <person name="Sharon I."/>
            <person name="Castelle C.J."/>
            <person name="Probst A.J."/>
            <person name="Thomas B.C."/>
            <person name="Singh A."/>
            <person name="Wilkins M.J."/>
            <person name="Karaoz U."/>
            <person name="Brodie E.L."/>
            <person name="Williams K.H."/>
            <person name="Hubbard S.S."/>
            <person name="Banfield J.F."/>
        </authorList>
    </citation>
    <scope>NUCLEOTIDE SEQUENCE [LARGE SCALE GENOMIC DNA]</scope>
</reference>
<dbReference type="Proteomes" id="UP000177152">
    <property type="component" value="Unassembled WGS sequence"/>
</dbReference>
<protein>
    <recommendedName>
        <fullName evidence="1">DUF218 domain-containing protein</fullName>
    </recommendedName>
</protein>
<evidence type="ECO:0000313" key="2">
    <source>
        <dbReference type="EMBL" id="OGZ93987.1"/>
    </source>
</evidence>
<dbReference type="Pfam" id="PF02698">
    <property type="entry name" value="DUF218"/>
    <property type="match status" value="1"/>
</dbReference>
<dbReference type="InterPro" id="IPR003848">
    <property type="entry name" value="DUF218"/>
</dbReference>
<evidence type="ECO:0000259" key="1">
    <source>
        <dbReference type="Pfam" id="PF02698"/>
    </source>
</evidence>